<organism evidence="7 8">
    <name type="scientific">Hymenochirus boettgeri</name>
    <name type="common">Congo dwarf clawed frog</name>
    <dbReference type="NCBI Taxonomy" id="247094"/>
    <lineage>
        <taxon>Eukaryota</taxon>
        <taxon>Metazoa</taxon>
        <taxon>Chordata</taxon>
        <taxon>Craniata</taxon>
        <taxon>Vertebrata</taxon>
        <taxon>Euteleostomi</taxon>
        <taxon>Amphibia</taxon>
        <taxon>Batrachia</taxon>
        <taxon>Anura</taxon>
        <taxon>Pipoidea</taxon>
        <taxon>Pipidae</taxon>
        <taxon>Pipinae</taxon>
        <taxon>Hymenochirus</taxon>
    </lineage>
</organism>
<sequence>MGGREKGKKDGEKAQSPSPSSGKKEEKGSQDEVHTCCRFPLLVALLQLALGVSVTVLSFIMVWSCSSLLLRDTPYWAGISVIAIAVLGLFLLCLPYVPDEKTLCQFALKLLYFLLSVLGLIISILAVAFASYHYSIITKFTCHMVTDSCECTLDSLDPLSRSFQYRDVTDCTAVTVTIKLYVLLQVALNLLLGLVCLAACFVMWKDRYQIFYVGLWFHLPAKNVSQQPKV</sequence>
<feature type="transmembrane region" description="Helical" evidence="6">
    <location>
        <begin position="182"/>
        <end position="204"/>
    </location>
</feature>
<keyword evidence="2 6" id="KW-0812">Transmembrane</keyword>
<evidence type="ECO:0000256" key="5">
    <source>
        <dbReference type="SAM" id="MobiDB-lite"/>
    </source>
</evidence>
<evidence type="ECO:0000256" key="6">
    <source>
        <dbReference type="SAM" id="Phobius"/>
    </source>
</evidence>
<gene>
    <name evidence="7" type="ORF">GDO86_004942</name>
</gene>
<keyword evidence="3 6" id="KW-1133">Transmembrane helix</keyword>
<dbReference type="InterPro" id="IPR030429">
    <property type="entry name" value="Sarcospan"/>
</dbReference>
<dbReference type="AlphaFoldDB" id="A0A8T2J459"/>
<keyword evidence="4 6" id="KW-0472">Membrane</keyword>
<evidence type="ECO:0008006" key="9">
    <source>
        <dbReference type="Google" id="ProtNLM"/>
    </source>
</evidence>
<dbReference type="OrthoDB" id="10027693at2759"/>
<dbReference type="PANTHER" id="PTHR15260">
    <property type="entry name" value="SARCOSPAN"/>
    <property type="match status" value="1"/>
</dbReference>
<feature type="compositionally biased region" description="Basic and acidic residues" evidence="5">
    <location>
        <begin position="1"/>
        <end position="13"/>
    </location>
</feature>
<evidence type="ECO:0000256" key="1">
    <source>
        <dbReference type="ARBA" id="ARBA00004141"/>
    </source>
</evidence>
<comment type="subcellular location">
    <subcellularLocation>
        <location evidence="1">Membrane</location>
        <topology evidence="1">Multi-pass membrane protein</topology>
    </subcellularLocation>
</comment>
<evidence type="ECO:0000313" key="8">
    <source>
        <dbReference type="Proteomes" id="UP000812440"/>
    </source>
</evidence>
<accession>A0A8T2J459</accession>
<dbReference type="PANTHER" id="PTHR15260:SF1">
    <property type="entry name" value="SARCOSPAN"/>
    <property type="match status" value="1"/>
</dbReference>
<comment type="caution">
    <text evidence="7">The sequence shown here is derived from an EMBL/GenBank/DDBJ whole genome shotgun (WGS) entry which is preliminary data.</text>
</comment>
<reference evidence="7" key="1">
    <citation type="thesis" date="2020" institute="ProQuest LLC" country="789 East Eisenhower Parkway, Ann Arbor, MI, USA">
        <title>Comparative Genomics and Chromosome Evolution.</title>
        <authorList>
            <person name="Mudd A.B."/>
        </authorList>
    </citation>
    <scope>NUCLEOTIDE SEQUENCE</scope>
    <source>
        <strain evidence="7">Female2</strain>
        <tissue evidence="7">Blood</tissue>
    </source>
</reference>
<evidence type="ECO:0000256" key="2">
    <source>
        <dbReference type="ARBA" id="ARBA00022692"/>
    </source>
</evidence>
<evidence type="ECO:0000313" key="7">
    <source>
        <dbReference type="EMBL" id="KAG8438563.1"/>
    </source>
</evidence>
<feature type="transmembrane region" description="Helical" evidence="6">
    <location>
        <begin position="75"/>
        <end position="98"/>
    </location>
</feature>
<name>A0A8T2J459_9PIPI</name>
<feature type="region of interest" description="Disordered" evidence="5">
    <location>
        <begin position="1"/>
        <end position="29"/>
    </location>
</feature>
<evidence type="ECO:0000256" key="4">
    <source>
        <dbReference type="ARBA" id="ARBA00023136"/>
    </source>
</evidence>
<protein>
    <recommendedName>
        <fullName evidence="9">Sarcospan</fullName>
    </recommendedName>
</protein>
<dbReference type="Proteomes" id="UP000812440">
    <property type="component" value="Chromosome 3"/>
</dbReference>
<keyword evidence="8" id="KW-1185">Reference proteome</keyword>
<dbReference type="GO" id="GO:0042383">
    <property type="term" value="C:sarcolemma"/>
    <property type="evidence" value="ECO:0007669"/>
    <property type="project" value="TreeGrafter"/>
</dbReference>
<evidence type="ECO:0000256" key="3">
    <source>
        <dbReference type="ARBA" id="ARBA00022989"/>
    </source>
</evidence>
<dbReference type="GO" id="GO:0016010">
    <property type="term" value="C:dystrophin-associated glycoprotein complex"/>
    <property type="evidence" value="ECO:0007669"/>
    <property type="project" value="InterPro"/>
</dbReference>
<feature type="transmembrane region" description="Helical" evidence="6">
    <location>
        <begin position="110"/>
        <end position="134"/>
    </location>
</feature>
<feature type="transmembrane region" description="Helical" evidence="6">
    <location>
        <begin position="39"/>
        <end position="63"/>
    </location>
</feature>
<dbReference type="EMBL" id="JAACNH010000006">
    <property type="protein sequence ID" value="KAG8438563.1"/>
    <property type="molecule type" value="Genomic_DNA"/>
</dbReference>
<dbReference type="InterPro" id="IPR007237">
    <property type="entry name" value="CD20-like"/>
</dbReference>
<proteinExistence type="predicted"/>
<dbReference type="Pfam" id="PF04103">
    <property type="entry name" value="CD20"/>
    <property type="match status" value="1"/>
</dbReference>